<feature type="region of interest" description="Disordered" evidence="1">
    <location>
        <begin position="54"/>
        <end position="85"/>
    </location>
</feature>
<evidence type="ECO:0000256" key="1">
    <source>
        <dbReference type="SAM" id="MobiDB-lite"/>
    </source>
</evidence>
<gene>
    <name evidence="2" type="ORF">Pfra01_000176200</name>
</gene>
<name>A0A9W6WVY4_9STRA</name>
<comment type="caution">
    <text evidence="2">The sequence shown here is derived from an EMBL/GenBank/DDBJ whole genome shotgun (WGS) entry which is preliminary data.</text>
</comment>
<sequence>MLKRATTQALQNVTLLPKIIPSCPSGATLEKLISPNGTKFHVGTQVFRPMTRLHTRGYSNDQDVNSSDEPQASLPVCISKDPLIP</sequence>
<feature type="compositionally biased region" description="Polar residues" evidence="1">
    <location>
        <begin position="57"/>
        <end position="70"/>
    </location>
</feature>
<keyword evidence="3" id="KW-1185">Reference proteome</keyword>
<dbReference type="Proteomes" id="UP001165121">
    <property type="component" value="Unassembled WGS sequence"/>
</dbReference>
<evidence type="ECO:0000313" key="3">
    <source>
        <dbReference type="Proteomes" id="UP001165121"/>
    </source>
</evidence>
<accession>A0A9W6WVY4</accession>
<dbReference type="EMBL" id="BSXT01000142">
    <property type="protein sequence ID" value="GMF18812.1"/>
    <property type="molecule type" value="Genomic_DNA"/>
</dbReference>
<protein>
    <submittedName>
        <fullName evidence="2">Unnamed protein product</fullName>
    </submittedName>
</protein>
<evidence type="ECO:0000313" key="2">
    <source>
        <dbReference type="EMBL" id="GMF18812.1"/>
    </source>
</evidence>
<proteinExistence type="predicted"/>
<dbReference type="AlphaFoldDB" id="A0A9W6WVY4"/>
<organism evidence="2 3">
    <name type="scientific">Phytophthora fragariaefolia</name>
    <dbReference type="NCBI Taxonomy" id="1490495"/>
    <lineage>
        <taxon>Eukaryota</taxon>
        <taxon>Sar</taxon>
        <taxon>Stramenopiles</taxon>
        <taxon>Oomycota</taxon>
        <taxon>Peronosporomycetes</taxon>
        <taxon>Peronosporales</taxon>
        <taxon>Peronosporaceae</taxon>
        <taxon>Phytophthora</taxon>
    </lineage>
</organism>
<reference evidence="2" key="1">
    <citation type="submission" date="2023-04" db="EMBL/GenBank/DDBJ databases">
        <title>Phytophthora fragariaefolia NBRC 109709.</title>
        <authorList>
            <person name="Ichikawa N."/>
            <person name="Sato H."/>
            <person name="Tonouchi N."/>
        </authorList>
    </citation>
    <scope>NUCLEOTIDE SEQUENCE</scope>
    <source>
        <strain evidence="2">NBRC 109709</strain>
    </source>
</reference>